<accession>A0ABY4X426</accession>
<dbReference type="Proteomes" id="UP001056937">
    <property type="component" value="Chromosome 1"/>
</dbReference>
<dbReference type="EMBL" id="CP084930">
    <property type="protein sequence ID" value="USI71628.1"/>
    <property type="molecule type" value="Genomic_DNA"/>
</dbReference>
<evidence type="ECO:0000256" key="1">
    <source>
        <dbReference type="SAM" id="MobiDB-lite"/>
    </source>
</evidence>
<reference evidence="2" key="1">
    <citation type="journal article" date="2022" name="Toxins">
        <title>Genomic Analysis of Sphingopyxis sp. USTB-05 for Biodegrading Cyanobacterial Hepatotoxins.</title>
        <authorList>
            <person name="Liu C."/>
            <person name="Xu Q."/>
            <person name="Zhao Z."/>
            <person name="Zhang H."/>
            <person name="Liu X."/>
            <person name="Yin C."/>
            <person name="Liu Y."/>
            <person name="Yan H."/>
        </authorList>
    </citation>
    <scope>NUCLEOTIDE SEQUENCE</scope>
    <source>
        <strain evidence="2">NBD5</strain>
    </source>
</reference>
<organism evidence="2 3">
    <name type="scientific">Sphingomonas morindae</name>
    <dbReference type="NCBI Taxonomy" id="1541170"/>
    <lineage>
        <taxon>Bacteria</taxon>
        <taxon>Pseudomonadati</taxon>
        <taxon>Pseudomonadota</taxon>
        <taxon>Alphaproteobacteria</taxon>
        <taxon>Sphingomonadales</taxon>
        <taxon>Sphingomonadaceae</taxon>
        <taxon>Sphingomonas</taxon>
    </lineage>
</organism>
<evidence type="ECO:0000313" key="3">
    <source>
        <dbReference type="Proteomes" id="UP001056937"/>
    </source>
</evidence>
<feature type="compositionally biased region" description="Basic and acidic residues" evidence="1">
    <location>
        <begin position="9"/>
        <end position="18"/>
    </location>
</feature>
<evidence type="ECO:0000313" key="2">
    <source>
        <dbReference type="EMBL" id="USI71628.1"/>
    </source>
</evidence>
<dbReference type="RefSeq" id="WP_252165441.1">
    <property type="nucleotide sequence ID" value="NZ_CP084930.1"/>
</dbReference>
<name>A0ABY4X426_9SPHN</name>
<sequence length="197" mass="21654">MATSRKIKRQAERARANEAARAAGALSTREPLVTPEAARQGDYAEEQFVDAAGQRPIVVMRNRGGTTVERWFARGDLSRGQAEALALYARCWRMWIGEQRVVANWSLTPSFRDGAASIDDFAATRLAAKAKLDHFDDAIFFSLPLHYLETWRNVVIFDEAAGVAGSRLGYRNDGAQAAAKAIVLLIADMIATDLRLG</sequence>
<keyword evidence="3" id="KW-1185">Reference proteome</keyword>
<gene>
    <name evidence="2" type="ORF">LHA26_09795</name>
</gene>
<protein>
    <submittedName>
        <fullName evidence="2">Uncharacterized protein</fullName>
    </submittedName>
</protein>
<feature type="region of interest" description="Disordered" evidence="1">
    <location>
        <begin position="1"/>
        <end position="30"/>
    </location>
</feature>
<proteinExistence type="predicted"/>